<reference evidence="2 3" key="1">
    <citation type="submission" date="2018-01" db="EMBL/GenBank/DDBJ databases">
        <title>Complete genome sequence of Flavivirga eckloniae ECD14 isolated from seaweed Ecklonia cava.</title>
        <authorList>
            <person name="Lee J.H."/>
            <person name="Baik K.S."/>
            <person name="Seong C.N."/>
        </authorList>
    </citation>
    <scope>NUCLEOTIDE SEQUENCE [LARGE SCALE GENOMIC DNA]</scope>
    <source>
        <strain evidence="2 3">ECD14</strain>
    </source>
</reference>
<dbReference type="InterPro" id="IPR002734">
    <property type="entry name" value="RibDG_C"/>
</dbReference>
<protein>
    <submittedName>
        <fullName evidence="2">Deaminase</fullName>
    </submittedName>
</protein>
<keyword evidence="3" id="KW-1185">Reference proteome</keyword>
<dbReference type="InterPro" id="IPR050765">
    <property type="entry name" value="Riboflavin_Biosynth_HTPR"/>
</dbReference>
<proteinExistence type="predicted"/>
<evidence type="ECO:0000313" key="3">
    <source>
        <dbReference type="Proteomes" id="UP000235826"/>
    </source>
</evidence>
<dbReference type="KEGG" id="fek:C1H87_17930"/>
<accession>A0A2K9PTX6</accession>
<dbReference type="Proteomes" id="UP000235826">
    <property type="component" value="Chromosome"/>
</dbReference>
<gene>
    <name evidence="2" type="ORF">C1H87_17930</name>
</gene>
<dbReference type="SUPFAM" id="SSF53597">
    <property type="entry name" value="Dihydrofolate reductase-like"/>
    <property type="match status" value="1"/>
</dbReference>
<name>A0A2K9PTX6_9FLAO</name>
<evidence type="ECO:0000259" key="1">
    <source>
        <dbReference type="Pfam" id="PF01872"/>
    </source>
</evidence>
<dbReference type="OrthoDB" id="195113at2"/>
<dbReference type="Pfam" id="PF01872">
    <property type="entry name" value="RibD_C"/>
    <property type="match status" value="1"/>
</dbReference>
<dbReference type="PANTHER" id="PTHR38011:SF11">
    <property type="entry name" value="2,5-DIAMINO-6-RIBOSYLAMINO-4(3H)-PYRIMIDINONE 5'-PHOSPHATE REDUCTASE"/>
    <property type="match status" value="1"/>
</dbReference>
<dbReference type="RefSeq" id="WP_102757135.1">
    <property type="nucleotide sequence ID" value="NZ_CP025791.1"/>
</dbReference>
<dbReference type="PANTHER" id="PTHR38011">
    <property type="entry name" value="DIHYDROFOLATE REDUCTASE FAMILY PROTEIN (AFU_ORTHOLOGUE AFUA_8G06820)"/>
    <property type="match status" value="1"/>
</dbReference>
<dbReference type="AlphaFoldDB" id="A0A2K9PTX6"/>
<organism evidence="2 3">
    <name type="scientific">Flavivirga eckloniae</name>
    <dbReference type="NCBI Taxonomy" id="1803846"/>
    <lineage>
        <taxon>Bacteria</taxon>
        <taxon>Pseudomonadati</taxon>
        <taxon>Bacteroidota</taxon>
        <taxon>Flavobacteriia</taxon>
        <taxon>Flavobacteriales</taxon>
        <taxon>Flavobacteriaceae</taxon>
        <taxon>Flavivirga</taxon>
    </lineage>
</organism>
<dbReference type="GO" id="GO:0009231">
    <property type="term" value="P:riboflavin biosynthetic process"/>
    <property type="evidence" value="ECO:0007669"/>
    <property type="project" value="InterPro"/>
</dbReference>
<dbReference type="EMBL" id="CP025791">
    <property type="protein sequence ID" value="AUP80489.1"/>
    <property type="molecule type" value="Genomic_DNA"/>
</dbReference>
<feature type="domain" description="Bacterial bifunctional deaminase-reductase C-terminal" evidence="1">
    <location>
        <begin position="3"/>
        <end position="181"/>
    </location>
</feature>
<sequence>MRKLKLQMQVSLDGFNSTGPNDEQKWVTWAWDEIKEYVLELADSADTEIIGRKLAADYIPYWFDTLTKPDDPMYQLSKIKARQKKVIFTNTLEKSEWENTVLAKGNLKNEIKKLKNESDKDIIVYGGSSFVSALVKENLIDEFHLFVNPIALGKGIPIFNELESWQQLRLRKSIACGSGIVIQHYDLIE</sequence>
<dbReference type="InterPro" id="IPR024072">
    <property type="entry name" value="DHFR-like_dom_sf"/>
</dbReference>
<dbReference type="GO" id="GO:0008703">
    <property type="term" value="F:5-amino-6-(5-phosphoribosylamino)uracil reductase activity"/>
    <property type="evidence" value="ECO:0007669"/>
    <property type="project" value="InterPro"/>
</dbReference>
<evidence type="ECO:0000313" key="2">
    <source>
        <dbReference type="EMBL" id="AUP80489.1"/>
    </source>
</evidence>
<dbReference type="Gene3D" id="3.40.430.10">
    <property type="entry name" value="Dihydrofolate Reductase, subunit A"/>
    <property type="match status" value="1"/>
</dbReference>